<comment type="caution">
    <text evidence="2">The sequence shown here is derived from an EMBL/GenBank/DDBJ whole genome shotgun (WGS) entry which is preliminary data.</text>
</comment>
<name>A0A0M0HZ75_9VIBR</name>
<feature type="transmembrane region" description="Helical" evidence="1">
    <location>
        <begin position="133"/>
        <end position="154"/>
    </location>
</feature>
<keyword evidence="1" id="KW-0472">Membrane</keyword>
<evidence type="ECO:0000313" key="3">
    <source>
        <dbReference type="Proteomes" id="UP000037530"/>
    </source>
</evidence>
<keyword evidence="3" id="KW-1185">Reference proteome</keyword>
<dbReference type="AlphaFoldDB" id="A0A0M0HZ75"/>
<feature type="transmembrane region" description="Helical" evidence="1">
    <location>
        <begin position="41"/>
        <end position="65"/>
    </location>
</feature>
<dbReference type="EMBL" id="LHPI01000013">
    <property type="protein sequence ID" value="KOO06938.1"/>
    <property type="molecule type" value="Genomic_DNA"/>
</dbReference>
<protein>
    <submittedName>
        <fullName evidence="2">Uncharacterized protein</fullName>
    </submittedName>
</protein>
<dbReference type="RefSeq" id="WP_053409863.1">
    <property type="nucleotide sequence ID" value="NZ_LHPI01000013.1"/>
</dbReference>
<evidence type="ECO:0000256" key="1">
    <source>
        <dbReference type="SAM" id="Phobius"/>
    </source>
</evidence>
<gene>
    <name evidence="2" type="ORF">AKJ31_14665</name>
</gene>
<dbReference type="PATRIC" id="fig|171383.3.peg.3000"/>
<sequence>MNDTFRKTRNAWLALGTFLTLPVYFGSGELLQDSLPVLKLFFFWIAFLATISPLFIAIYFAIIFYKRMISKREGKVQSTSDDDKNSKLNVAKNTINKISTNNLTKHSIVIYGIFAASFILQKDLSIIELIGHQSLLMAATAVIVGVLISTVLWVNKSFLTNLVIFNKEKGFRRYCPNKTAIALICTAVFVLNSDKLIESYISHQNTYNLSGQLLHVDVDRGQGKNVITVKRDTGNVELLVDPSEYEQAKALNEMVGENLNFNVYNHTFIIPNIGKTHFVSLSDNKPNE</sequence>
<feature type="transmembrane region" description="Helical" evidence="1">
    <location>
        <begin position="103"/>
        <end position="121"/>
    </location>
</feature>
<organism evidence="2 3">
    <name type="scientific">Vibrio hepatarius</name>
    <dbReference type="NCBI Taxonomy" id="171383"/>
    <lineage>
        <taxon>Bacteria</taxon>
        <taxon>Pseudomonadati</taxon>
        <taxon>Pseudomonadota</taxon>
        <taxon>Gammaproteobacteria</taxon>
        <taxon>Vibrionales</taxon>
        <taxon>Vibrionaceae</taxon>
        <taxon>Vibrio</taxon>
        <taxon>Vibrio oreintalis group</taxon>
    </lineage>
</organism>
<dbReference type="Proteomes" id="UP000037530">
    <property type="component" value="Unassembled WGS sequence"/>
</dbReference>
<evidence type="ECO:0000313" key="2">
    <source>
        <dbReference type="EMBL" id="KOO06938.1"/>
    </source>
</evidence>
<proteinExistence type="predicted"/>
<keyword evidence="1" id="KW-0812">Transmembrane</keyword>
<accession>A0A0M0HZ75</accession>
<reference evidence="3" key="1">
    <citation type="submission" date="2015-08" db="EMBL/GenBank/DDBJ databases">
        <title>Vibrio galatheae sp. nov., a novel member of the Vibrionaceae family isolated from the Solomon Islands.</title>
        <authorList>
            <person name="Giubergia S."/>
            <person name="Machado H."/>
            <person name="Mateiu R.V."/>
            <person name="Gram L."/>
        </authorList>
    </citation>
    <scope>NUCLEOTIDE SEQUENCE [LARGE SCALE GENOMIC DNA]</scope>
    <source>
        <strain evidence="3">DSM 19134</strain>
    </source>
</reference>
<dbReference type="OrthoDB" id="10011228at2"/>
<dbReference type="STRING" id="171383.AKJ31_14665"/>
<keyword evidence="1" id="KW-1133">Transmembrane helix</keyword>